<sequence length="207" mass="23348">MHIVYLTITQYKKDSRLNTYIFPETRISHMNKSSSLVCQTSSKEVEETIDECGGDLGDLNSHTFKILYDVTEIENLKQSEFSDNAFPVEGIIFGPNCRLMVPLDVQVVRPFEDIADLPTLKVWFCVNTCSYKSFLNKNTMVLLTGNKIGVPLAVFAIVQDKRISAEFHLSEGNVKEANVLGMAALRKLKSFVGELDWNTGKFKLVKN</sequence>
<organism evidence="1 2">
    <name type="scientific">Panagrolaimus davidi</name>
    <dbReference type="NCBI Taxonomy" id="227884"/>
    <lineage>
        <taxon>Eukaryota</taxon>
        <taxon>Metazoa</taxon>
        <taxon>Ecdysozoa</taxon>
        <taxon>Nematoda</taxon>
        <taxon>Chromadorea</taxon>
        <taxon>Rhabditida</taxon>
        <taxon>Tylenchina</taxon>
        <taxon>Panagrolaimomorpha</taxon>
        <taxon>Panagrolaimoidea</taxon>
        <taxon>Panagrolaimidae</taxon>
        <taxon>Panagrolaimus</taxon>
    </lineage>
</organism>
<keyword evidence="1" id="KW-1185">Reference proteome</keyword>
<protein>
    <submittedName>
        <fullName evidence="2">Uncharacterized protein</fullName>
    </submittedName>
</protein>
<evidence type="ECO:0000313" key="1">
    <source>
        <dbReference type="Proteomes" id="UP000887578"/>
    </source>
</evidence>
<name>A0A914Q6I0_9BILA</name>
<dbReference type="WBParaSite" id="PDA_v2.g26582.t1">
    <property type="protein sequence ID" value="PDA_v2.g26582.t1"/>
    <property type="gene ID" value="PDA_v2.g26582"/>
</dbReference>
<dbReference type="Proteomes" id="UP000887578">
    <property type="component" value="Unplaced"/>
</dbReference>
<reference evidence="2" key="1">
    <citation type="submission" date="2022-11" db="UniProtKB">
        <authorList>
            <consortium name="WormBaseParasite"/>
        </authorList>
    </citation>
    <scope>IDENTIFICATION</scope>
</reference>
<dbReference type="AlphaFoldDB" id="A0A914Q6I0"/>
<proteinExistence type="predicted"/>
<evidence type="ECO:0000313" key="2">
    <source>
        <dbReference type="WBParaSite" id="PDA_v2.g26582.t1"/>
    </source>
</evidence>
<accession>A0A914Q6I0</accession>